<evidence type="ECO:0000313" key="2">
    <source>
        <dbReference type="Proteomes" id="UP000199701"/>
    </source>
</evidence>
<accession>A0A1I0MXA4</accession>
<dbReference type="OrthoDB" id="2056710at2"/>
<keyword evidence="2" id="KW-1185">Reference proteome</keyword>
<dbReference type="AlphaFoldDB" id="A0A1I0MXA4"/>
<reference evidence="1 2" key="1">
    <citation type="submission" date="2016-10" db="EMBL/GenBank/DDBJ databases">
        <authorList>
            <person name="de Groot N.N."/>
        </authorList>
    </citation>
    <scope>NUCLEOTIDE SEQUENCE [LARGE SCALE GENOMIC DNA]</scope>
    <source>
        <strain evidence="1 2">DSM 9179</strain>
    </source>
</reference>
<evidence type="ECO:0000313" key="1">
    <source>
        <dbReference type="EMBL" id="SEV93535.1"/>
    </source>
</evidence>
<dbReference type="Proteomes" id="UP000199701">
    <property type="component" value="Unassembled WGS sequence"/>
</dbReference>
<sequence length="122" mass="14149">MYYMIGNMAQKELLINVMEKNANIPDQVIAALDQTLKIIEDNYNCDKTPFQNGGYCILCDEPQNIDNVEGIKYLHKQYNLDSDDAEFKEVIVTDNSVNWIQELYIIGTEYAITIFYCVYDLL</sequence>
<gene>
    <name evidence="1" type="ORF">SAMN05421659_102233</name>
</gene>
<organism evidence="1 2">
    <name type="scientific">[Clostridium] fimetarium</name>
    <dbReference type="NCBI Taxonomy" id="99656"/>
    <lineage>
        <taxon>Bacteria</taxon>
        <taxon>Bacillati</taxon>
        <taxon>Bacillota</taxon>
        <taxon>Clostridia</taxon>
        <taxon>Lachnospirales</taxon>
        <taxon>Lachnospiraceae</taxon>
    </lineage>
</organism>
<name>A0A1I0MXA4_9FIRM</name>
<dbReference type="RefSeq" id="WP_139197210.1">
    <property type="nucleotide sequence ID" value="NZ_FOJI01000002.1"/>
</dbReference>
<dbReference type="EMBL" id="FOJI01000002">
    <property type="protein sequence ID" value="SEV93535.1"/>
    <property type="molecule type" value="Genomic_DNA"/>
</dbReference>
<proteinExistence type="predicted"/>
<dbReference type="STRING" id="99656.SAMN05421659_102233"/>
<protein>
    <submittedName>
        <fullName evidence="1">Uncharacterized protein</fullName>
    </submittedName>
</protein>